<reference evidence="2" key="1">
    <citation type="submission" date="2019-12" db="EMBL/GenBank/DDBJ databases">
        <title>An insight into the sialome of adult female Ixodes ricinus ticks feeding for 6 days.</title>
        <authorList>
            <person name="Perner J."/>
            <person name="Ribeiro J.M.C."/>
        </authorList>
    </citation>
    <scope>NUCLEOTIDE SEQUENCE</scope>
    <source>
        <strain evidence="2">Semi-engorged</strain>
        <tissue evidence="2">Salivary glands</tissue>
    </source>
</reference>
<dbReference type="AlphaFoldDB" id="A0A6B0UIF2"/>
<organism evidence="2">
    <name type="scientific">Ixodes ricinus</name>
    <name type="common">Common tick</name>
    <name type="synonym">Acarus ricinus</name>
    <dbReference type="NCBI Taxonomy" id="34613"/>
    <lineage>
        <taxon>Eukaryota</taxon>
        <taxon>Metazoa</taxon>
        <taxon>Ecdysozoa</taxon>
        <taxon>Arthropoda</taxon>
        <taxon>Chelicerata</taxon>
        <taxon>Arachnida</taxon>
        <taxon>Acari</taxon>
        <taxon>Parasitiformes</taxon>
        <taxon>Ixodida</taxon>
        <taxon>Ixodoidea</taxon>
        <taxon>Ixodidae</taxon>
        <taxon>Ixodinae</taxon>
        <taxon>Ixodes</taxon>
    </lineage>
</organism>
<proteinExistence type="predicted"/>
<feature type="signal peptide" evidence="1">
    <location>
        <begin position="1"/>
        <end position="31"/>
    </location>
</feature>
<sequence length="101" mass="11256">MAPRTADGHSELVLVLLAAVVKLLLHTSVPGCVEDDALVTARHRNRLVRPRESVRWTRMRQQLALSVARAIIKVEVANHTAIRMTGKKSFPRNTAGQRNNI</sequence>
<protein>
    <submittedName>
        <fullName evidence="2">Putative secreted protein</fullName>
    </submittedName>
</protein>
<accession>A0A6B0UIF2</accession>
<name>A0A6B0UIF2_IXORI</name>
<evidence type="ECO:0000256" key="1">
    <source>
        <dbReference type="SAM" id="SignalP"/>
    </source>
</evidence>
<dbReference type="EMBL" id="GIFC01006300">
    <property type="protein sequence ID" value="MXU88383.1"/>
    <property type="molecule type" value="Transcribed_RNA"/>
</dbReference>
<evidence type="ECO:0000313" key="2">
    <source>
        <dbReference type="EMBL" id="MXU88383.1"/>
    </source>
</evidence>
<feature type="chain" id="PRO_5025422500" evidence="1">
    <location>
        <begin position="32"/>
        <end position="101"/>
    </location>
</feature>
<keyword evidence="1" id="KW-0732">Signal</keyword>